<organism evidence="1 2">
    <name type="scientific">Methylobacterium nodulans (strain LMG 21967 / CNCM I-2342 / ORS 2060)</name>
    <dbReference type="NCBI Taxonomy" id="460265"/>
    <lineage>
        <taxon>Bacteria</taxon>
        <taxon>Pseudomonadati</taxon>
        <taxon>Pseudomonadota</taxon>
        <taxon>Alphaproteobacteria</taxon>
        <taxon>Hyphomicrobiales</taxon>
        <taxon>Methylobacteriaceae</taxon>
        <taxon>Methylobacterium</taxon>
    </lineage>
</organism>
<accession>B8IT72</accession>
<dbReference type="KEGG" id="mno:Mnod_1970"/>
<dbReference type="STRING" id="460265.Mnod_1970"/>
<gene>
    <name evidence="1" type="ordered locus">Mnod_1970</name>
</gene>
<evidence type="ECO:0000313" key="2">
    <source>
        <dbReference type="Proteomes" id="UP000008207"/>
    </source>
</evidence>
<evidence type="ECO:0000313" key="1">
    <source>
        <dbReference type="EMBL" id="ACL56958.1"/>
    </source>
</evidence>
<keyword evidence="2" id="KW-1185">Reference proteome</keyword>
<dbReference type="HOGENOM" id="CLU_2012598_0_0_5"/>
<name>B8IT72_METNO</name>
<dbReference type="AlphaFoldDB" id="B8IT72"/>
<sequence length="123" mass="12968">MTGPIPSPEAQAAQDATKRAFDEARYQVGNALVLLAYAATALDGAEGMLAADERQHQYPSPAAQHMMARVAEASGAISTILRSLKEDADLAEVERRISDGSTLQQMLAALEAEKDLVEGGDVA</sequence>
<dbReference type="Proteomes" id="UP000008207">
    <property type="component" value="Chromosome"/>
</dbReference>
<protein>
    <submittedName>
        <fullName evidence="1">Uncharacterized protein</fullName>
    </submittedName>
</protein>
<proteinExistence type="predicted"/>
<dbReference type="EMBL" id="CP001349">
    <property type="protein sequence ID" value="ACL56958.1"/>
    <property type="molecule type" value="Genomic_DNA"/>
</dbReference>
<dbReference type="RefSeq" id="WP_015928647.1">
    <property type="nucleotide sequence ID" value="NC_011894.1"/>
</dbReference>
<reference evidence="1 2" key="1">
    <citation type="submission" date="2009-01" db="EMBL/GenBank/DDBJ databases">
        <title>Complete sequence of chromosome of Methylobacterium nodulans ORS 2060.</title>
        <authorList>
            <consortium name="US DOE Joint Genome Institute"/>
            <person name="Lucas S."/>
            <person name="Copeland A."/>
            <person name="Lapidus A."/>
            <person name="Glavina del Rio T."/>
            <person name="Dalin E."/>
            <person name="Tice H."/>
            <person name="Bruce D."/>
            <person name="Goodwin L."/>
            <person name="Pitluck S."/>
            <person name="Sims D."/>
            <person name="Brettin T."/>
            <person name="Detter J.C."/>
            <person name="Han C."/>
            <person name="Larimer F."/>
            <person name="Land M."/>
            <person name="Hauser L."/>
            <person name="Kyrpides N."/>
            <person name="Ivanova N."/>
            <person name="Marx C.J."/>
            <person name="Richardson P."/>
        </authorList>
    </citation>
    <scope>NUCLEOTIDE SEQUENCE [LARGE SCALE GENOMIC DNA]</scope>
    <source>
        <strain evidence="2">LMG 21967 / CNCM I-2342 / ORS 2060</strain>
    </source>
</reference>